<dbReference type="AlphaFoldDB" id="A0A377CHG8"/>
<reference evidence="1 2" key="1">
    <citation type="submission" date="2018-06" db="EMBL/GenBank/DDBJ databases">
        <authorList>
            <consortium name="Pathogen Informatics"/>
            <person name="Doyle S."/>
        </authorList>
    </citation>
    <scope>NUCLEOTIDE SEQUENCE [LARGE SCALE GENOMIC DNA]</scope>
    <source>
        <strain evidence="1 2">NCTC10429</strain>
    </source>
</reference>
<evidence type="ECO:0000313" key="1">
    <source>
        <dbReference type="EMBL" id="STL93818.1"/>
    </source>
</evidence>
<sequence length="51" mass="5563">MALKAPISVSVSKDARFIVNLLYLPETHAETSDGAYVHLKPKHSCAGQCKH</sequence>
<dbReference type="EMBL" id="UGEX01000001">
    <property type="protein sequence ID" value="STL93818.1"/>
    <property type="molecule type" value="Genomic_DNA"/>
</dbReference>
<organism evidence="1 2">
    <name type="scientific">Escherichia coli</name>
    <dbReference type="NCBI Taxonomy" id="562"/>
    <lineage>
        <taxon>Bacteria</taxon>
        <taxon>Pseudomonadati</taxon>
        <taxon>Pseudomonadota</taxon>
        <taxon>Gammaproteobacteria</taxon>
        <taxon>Enterobacterales</taxon>
        <taxon>Enterobacteriaceae</taxon>
        <taxon>Escherichia</taxon>
    </lineage>
</organism>
<accession>A0A377CHG8</accession>
<evidence type="ECO:0000313" key="2">
    <source>
        <dbReference type="Proteomes" id="UP000254088"/>
    </source>
</evidence>
<proteinExistence type="predicted"/>
<dbReference type="Proteomes" id="UP000254088">
    <property type="component" value="Unassembled WGS sequence"/>
</dbReference>
<name>A0A377CHG8_ECOLX</name>
<protein>
    <submittedName>
        <fullName evidence="1">Uncharacterized protein</fullName>
    </submittedName>
</protein>
<gene>
    <name evidence="1" type="ORF">NCTC10429_03519</name>
</gene>